<dbReference type="InterPro" id="IPR001810">
    <property type="entry name" value="F-box_dom"/>
</dbReference>
<dbReference type="Gene3D" id="1.20.1280.50">
    <property type="match status" value="1"/>
</dbReference>
<evidence type="ECO:0000259" key="1">
    <source>
        <dbReference type="Pfam" id="PF03478"/>
    </source>
</evidence>
<name>A0A9R1MLF6_WHEAT</name>
<evidence type="ECO:0000313" key="3">
    <source>
        <dbReference type="EMBL" id="KAF7109560.1"/>
    </source>
</evidence>
<dbReference type="Pfam" id="PF03478">
    <property type="entry name" value="Beta-prop_KIB1-4"/>
    <property type="match status" value="1"/>
</dbReference>
<feature type="non-terminal residue" evidence="3">
    <location>
        <position position="190"/>
    </location>
</feature>
<evidence type="ECO:0008006" key="4">
    <source>
        <dbReference type="Google" id="ProtNLM"/>
    </source>
</evidence>
<feature type="domain" description="KIB1-4 beta-propeller" evidence="1">
    <location>
        <begin position="73"/>
        <end position="187"/>
    </location>
</feature>
<dbReference type="CDD" id="cd09917">
    <property type="entry name" value="F-box_SF"/>
    <property type="match status" value="1"/>
</dbReference>
<dbReference type="Pfam" id="PF12937">
    <property type="entry name" value="F-box-like"/>
    <property type="match status" value="1"/>
</dbReference>
<dbReference type="PANTHER" id="PTHR44586:SF6">
    <property type="entry name" value="OS11G0579600 PROTEIN"/>
    <property type="match status" value="1"/>
</dbReference>
<dbReference type="AlphaFoldDB" id="A0A9R1MLF6"/>
<dbReference type="OrthoDB" id="692376at2759"/>
<reference evidence="3" key="1">
    <citation type="journal article" date="2017" name="Gigascience">
        <title>The first near-complete assembly of the hexaploid bread wheat genome, Triticum aestivum.</title>
        <authorList>
            <person name="Zimin A.V."/>
            <person name="Puiu D."/>
            <person name="Hall R."/>
            <person name="Kingan S."/>
            <person name="Clavijo B.J."/>
            <person name="Salzberg S.L."/>
        </authorList>
    </citation>
    <scope>NUCLEOTIDE SEQUENCE</scope>
    <source>
        <tissue evidence="3">Leaf</tissue>
    </source>
</reference>
<dbReference type="InterPro" id="IPR036047">
    <property type="entry name" value="F-box-like_dom_sf"/>
</dbReference>
<comment type="caution">
    <text evidence="3">The sequence shown here is derived from an EMBL/GenBank/DDBJ whole genome shotgun (WGS) entry which is preliminary data.</text>
</comment>
<organism evidence="3">
    <name type="scientific">Triticum aestivum</name>
    <name type="common">Wheat</name>
    <dbReference type="NCBI Taxonomy" id="4565"/>
    <lineage>
        <taxon>Eukaryota</taxon>
        <taxon>Viridiplantae</taxon>
        <taxon>Streptophyta</taxon>
        <taxon>Embryophyta</taxon>
        <taxon>Tracheophyta</taxon>
        <taxon>Spermatophyta</taxon>
        <taxon>Magnoliopsida</taxon>
        <taxon>Liliopsida</taxon>
        <taxon>Poales</taxon>
        <taxon>Poaceae</taxon>
        <taxon>BOP clade</taxon>
        <taxon>Pooideae</taxon>
        <taxon>Triticodae</taxon>
        <taxon>Triticeae</taxon>
        <taxon>Triticinae</taxon>
        <taxon>Triticum</taxon>
    </lineage>
</organism>
<dbReference type="InterPro" id="IPR005174">
    <property type="entry name" value="KIB1-4_b-propeller"/>
</dbReference>
<dbReference type="SUPFAM" id="SSF81383">
    <property type="entry name" value="F-box domain"/>
    <property type="match status" value="1"/>
</dbReference>
<sequence length="190" mass="20499">MEAPAPDWSGLPADILTSVLQLLECPDLLRSASVCTAWHTTVSALRRVGVCPACQTPCLLYCTEAAGGSALGMYSLSERKAYTIPLPEPPINNWIGSSHGWIVSMDEKSDLTLLNPLTGDRIALPPATAMEHVKPILNDDGALVKYVVSYYDGGLPRVEDTPYASDLDEYGDFFYLKATLSSDPSKGECT</sequence>
<feature type="domain" description="F-box" evidence="2">
    <location>
        <begin position="8"/>
        <end position="42"/>
    </location>
</feature>
<reference evidence="3" key="2">
    <citation type="submission" date="2020-03" db="EMBL/GenBank/DDBJ databases">
        <title>The second near-complete assembly of the hexaploid bread wheat (Triticum aestivum) genome.</title>
        <authorList>
            <person name="Zimin A.V."/>
            <person name="Puiu D."/>
            <person name="Shumante A."/>
            <person name="Alonge M."/>
            <person name="Salzberg S.L."/>
        </authorList>
    </citation>
    <scope>NUCLEOTIDE SEQUENCE</scope>
    <source>
        <tissue evidence="3">Leaf</tissue>
    </source>
</reference>
<accession>A0A9R1MLF6</accession>
<gene>
    <name evidence="3" type="ORF">CFC21_109802</name>
</gene>
<dbReference type="EMBL" id="CM022231">
    <property type="protein sequence ID" value="KAF7109560.1"/>
    <property type="molecule type" value="Genomic_DNA"/>
</dbReference>
<protein>
    <recommendedName>
        <fullName evidence="4">F-box domain-containing protein</fullName>
    </recommendedName>
</protein>
<dbReference type="PANTHER" id="PTHR44586">
    <property type="entry name" value="F-BOX DOMAIN CONTAINING PROTEIN, EXPRESSED"/>
    <property type="match status" value="1"/>
</dbReference>
<proteinExistence type="predicted"/>
<dbReference type="Proteomes" id="UP000815260">
    <property type="component" value="Chromosome 7D"/>
</dbReference>
<evidence type="ECO:0000259" key="2">
    <source>
        <dbReference type="Pfam" id="PF12937"/>
    </source>
</evidence>